<comment type="caution">
    <text evidence="2">The sequence shown here is derived from an EMBL/GenBank/DDBJ whole genome shotgun (WGS) entry which is preliminary data.</text>
</comment>
<dbReference type="EMBL" id="JAEVFJ010000014">
    <property type="protein sequence ID" value="KAH8100773.1"/>
    <property type="molecule type" value="Genomic_DNA"/>
</dbReference>
<gene>
    <name evidence="2" type="ORF">BXZ70DRAFT_1077407</name>
</gene>
<feature type="compositionally biased region" description="Polar residues" evidence="1">
    <location>
        <begin position="114"/>
        <end position="127"/>
    </location>
</feature>
<sequence>MTVSSVTAPQGTLNNPPLRSNDPLSIFERLRASVSGADRLERQASLNTAPATGTGQSSHLPSRNVPTPVVARKQFKDARAMDVDQTSAATKPTTSSGLSRTLSRVNLSGGRPSSIPTPSTAKAGSSKLTRRHSIETGLESRLASLTIRKIKPIPTRGPSTPKKQRTGGGALPIPPPDAPKKARSPDHLKDAKDESMLPALQRKPVLKRRPTEPEAGPAAKRARIVRDASVVMGSSSDSFKKPQGRGAPPSPSRHAAATAARRRKSVAGVGGSKRSTANVPSDGMMLD</sequence>
<feature type="region of interest" description="Disordered" evidence="1">
    <location>
        <begin position="1"/>
        <end position="24"/>
    </location>
</feature>
<protein>
    <submittedName>
        <fullName evidence="2">Uncharacterized protein</fullName>
    </submittedName>
</protein>
<feature type="compositionally biased region" description="Polar residues" evidence="1">
    <location>
        <begin position="44"/>
        <end position="65"/>
    </location>
</feature>
<dbReference type="Proteomes" id="UP000813824">
    <property type="component" value="Unassembled WGS sequence"/>
</dbReference>
<dbReference type="AlphaFoldDB" id="A0A8K0UNQ6"/>
<evidence type="ECO:0000313" key="2">
    <source>
        <dbReference type="EMBL" id="KAH8100773.1"/>
    </source>
</evidence>
<feature type="compositionally biased region" description="Polar residues" evidence="1">
    <location>
        <begin position="1"/>
        <end position="18"/>
    </location>
</feature>
<reference evidence="2" key="1">
    <citation type="journal article" date="2021" name="New Phytol.">
        <title>Evolutionary innovations through gain and loss of genes in the ectomycorrhizal Boletales.</title>
        <authorList>
            <person name="Wu G."/>
            <person name="Miyauchi S."/>
            <person name="Morin E."/>
            <person name="Kuo A."/>
            <person name="Drula E."/>
            <person name="Varga T."/>
            <person name="Kohler A."/>
            <person name="Feng B."/>
            <person name="Cao Y."/>
            <person name="Lipzen A."/>
            <person name="Daum C."/>
            <person name="Hundley H."/>
            <person name="Pangilinan J."/>
            <person name="Johnson J."/>
            <person name="Barry K."/>
            <person name="LaButti K."/>
            <person name="Ng V."/>
            <person name="Ahrendt S."/>
            <person name="Min B."/>
            <person name="Choi I.G."/>
            <person name="Park H."/>
            <person name="Plett J.M."/>
            <person name="Magnuson J."/>
            <person name="Spatafora J.W."/>
            <person name="Nagy L.G."/>
            <person name="Henrissat B."/>
            <person name="Grigoriev I.V."/>
            <person name="Yang Z.L."/>
            <person name="Xu J."/>
            <person name="Martin F.M."/>
        </authorList>
    </citation>
    <scope>NUCLEOTIDE SEQUENCE</scope>
    <source>
        <strain evidence="2">KKN 215</strain>
    </source>
</reference>
<feature type="compositionally biased region" description="Low complexity" evidence="1">
    <location>
        <begin position="93"/>
        <end position="104"/>
    </location>
</feature>
<proteinExistence type="predicted"/>
<evidence type="ECO:0000313" key="3">
    <source>
        <dbReference type="Proteomes" id="UP000813824"/>
    </source>
</evidence>
<accession>A0A8K0UNQ6</accession>
<evidence type="ECO:0000256" key="1">
    <source>
        <dbReference type="SAM" id="MobiDB-lite"/>
    </source>
</evidence>
<organism evidence="2 3">
    <name type="scientific">Cristinia sonorae</name>
    <dbReference type="NCBI Taxonomy" id="1940300"/>
    <lineage>
        <taxon>Eukaryota</taxon>
        <taxon>Fungi</taxon>
        <taxon>Dikarya</taxon>
        <taxon>Basidiomycota</taxon>
        <taxon>Agaricomycotina</taxon>
        <taxon>Agaricomycetes</taxon>
        <taxon>Agaricomycetidae</taxon>
        <taxon>Agaricales</taxon>
        <taxon>Pleurotineae</taxon>
        <taxon>Stephanosporaceae</taxon>
        <taxon>Cristinia</taxon>
    </lineage>
</organism>
<keyword evidence="3" id="KW-1185">Reference proteome</keyword>
<feature type="region of interest" description="Disordered" evidence="1">
    <location>
        <begin position="38"/>
        <end position="287"/>
    </location>
</feature>
<name>A0A8K0UNQ6_9AGAR</name>
<dbReference type="OrthoDB" id="10653737at2759"/>
<feature type="compositionally biased region" description="Basic and acidic residues" evidence="1">
    <location>
        <begin position="178"/>
        <end position="195"/>
    </location>
</feature>